<dbReference type="GO" id="GO:0006633">
    <property type="term" value="P:fatty acid biosynthetic process"/>
    <property type="evidence" value="ECO:0007669"/>
    <property type="project" value="InterPro"/>
</dbReference>
<dbReference type="InterPro" id="IPR049552">
    <property type="entry name" value="PKS_DH_N"/>
</dbReference>
<dbReference type="InterPro" id="IPR009081">
    <property type="entry name" value="PP-bd_ACP"/>
</dbReference>
<keyword evidence="2" id="KW-0597">Phosphoprotein</keyword>
<evidence type="ECO:0000256" key="2">
    <source>
        <dbReference type="ARBA" id="ARBA00022553"/>
    </source>
</evidence>
<evidence type="ECO:0000256" key="3">
    <source>
        <dbReference type="ARBA" id="ARBA00022679"/>
    </source>
</evidence>
<dbReference type="InterPro" id="IPR014030">
    <property type="entry name" value="Ketoacyl_synth_N"/>
</dbReference>
<accession>A0A6B2QYD5</accession>
<dbReference type="GO" id="GO:0004315">
    <property type="term" value="F:3-oxoacyl-[acyl-carrier-protein] synthase activity"/>
    <property type="evidence" value="ECO:0007669"/>
    <property type="project" value="InterPro"/>
</dbReference>
<feature type="region of interest" description="C-terminal hotdog fold" evidence="6">
    <location>
        <begin position="1079"/>
        <end position="1224"/>
    </location>
</feature>
<dbReference type="SUPFAM" id="SSF53901">
    <property type="entry name" value="Thiolase-like"/>
    <property type="match status" value="1"/>
</dbReference>
<dbReference type="Gene3D" id="3.90.180.10">
    <property type="entry name" value="Medium-chain alcohol dehydrogenases, catalytic domain"/>
    <property type="match status" value="1"/>
</dbReference>
<dbReference type="SMART" id="SM00825">
    <property type="entry name" value="PKS_KS"/>
    <property type="match status" value="1"/>
</dbReference>
<dbReference type="InterPro" id="IPR020843">
    <property type="entry name" value="ER"/>
</dbReference>
<dbReference type="InterPro" id="IPR013968">
    <property type="entry name" value="PKS_KR"/>
</dbReference>
<dbReference type="InterPro" id="IPR011032">
    <property type="entry name" value="GroES-like_sf"/>
</dbReference>
<dbReference type="InterPro" id="IPR042104">
    <property type="entry name" value="PKS_dehydratase_sf"/>
</dbReference>
<evidence type="ECO:0000259" key="8">
    <source>
        <dbReference type="PROSITE" id="PS52004"/>
    </source>
</evidence>
<dbReference type="Gene3D" id="3.40.50.720">
    <property type="entry name" value="NAD(P)-binding Rossmann-like Domain"/>
    <property type="match status" value="3"/>
</dbReference>
<comment type="caution">
    <text evidence="10">The sequence shown here is derived from an EMBL/GenBank/DDBJ whole genome shotgun (WGS) entry which is preliminary data.</text>
</comment>
<keyword evidence="4" id="KW-0511">Multifunctional enzyme</keyword>
<evidence type="ECO:0000259" key="9">
    <source>
        <dbReference type="PROSITE" id="PS52019"/>
    </source>
</evidence>
<dbReference type="CDD" id="cd05195">
    <property type="entry name" value="enoyl_red"/>
    <property type="match status" value="1"/>
</dbReference>
<feature type="domain" description="PKS/mFAS DH" evidence="9">
    <location>
        <begin position="937"/>
        <end position="1224"/>
    </location>
</feature>
<dbReference type="InterPro" id="IPR050091">
    <property type="entry name" value="PKS_NRPS_Biosynth_Enz"/>
</dbReference>
<dbReference type="FunFam" id="3.40.50.720:FF:000209">
    <property type="entry name" value="Polyketide synthase Pks12"/>
    <property type="match status" value="1"/>
</dbReference>
<dbReference type="Pfam" id="PF08240">
    <property type="entry name" value="ADH_N"/>
    <property type="match status" value="1"/>
</dbReference>
<dbReference type="InterPro" id="IPR036291">
    <property type="entry name" value="NAD(P)-bd_dom_sf"/>
</dbReference>
<dbReference type="Gene3D" id="3.30.70.3290">
    <property type="match status" value="1"/>
</dbReference>
<dbReference type="SUPFAM" id="SSF47336">
    <property type="entry name" value="ACP-like"/>
    <property type="match status" value="1"/>
</dbReference>
<dbReference type="InterPro" id="IPR049551">
    <property type="entry name" value="PKS_DH_C"/>
</dbReference>
<dbReference type="InterPro" id="IPR020806">
    <property type="entry name" value="PKS_PP-bd"/>
</dbReference>
<dbReference type="PROSITE" id="PS00606">
    <property type="entry name" value="KS3_1"/>
    <property type="match status" value="1"/>
</dbReference>
<dbReference type="InterPro" id="IPR016036">
    <property type="entry name" value="Malonyl_transacylase_ACP-bd"/>
</dbReference>
<keyword evidence="3" id="KW-0808">Transferase</keyword>
<dbReference type="PROSITE" id="PS50075">
    <property type="entry name" value="CARRIER"/>
    <property type="match status" value="1"/>
</dbReference>
<gene>
    <name evidence="10" type="ORF">G3I67_02735</name>
</gene>
<dbReference type="InterPro" id="IPR049900">
    <property type="entry name" value="PKS_mFAS_DH"/>
</dbReference>
<dbReference type="SMART" id="SM01294">
    <property type="entry name" value="PKS_PP_betabranch"/>
    <property type="match status" value="1"/>
</dbReference>
<dbReference type="SUPFAM" id="SSF50129">
    <property type="entry name" value="GroES-like"/>
    <property type="match status" value="1"/>
</dbReference>
<feature type="domain" description="Ketosynthase family 3 (KS3)" evidence="8">
    <location>
        <begin position="42"/>
        <end position="469"/>
    </location>
</feature>
<dbReference type="CDD" id="cd00833">
    <property type="entry name" value="PKS"/>
    <property type="match status" value="1"/>
</dbReference>
<dbReference type="EMBL" id="JAAGRN010000002">
    <property type="protein sequence ID" value="NDY82139.1"/>
    <property type="molecule type" value="Genomic_DNA"/>
</dbReference>
<dbReference type="InterPro" id="IPR016039">
    <property type="entry name" value="Thiolase-like"/>
</dbReference>
<dbReference type="Pfam" id="PF21394">
    <property type="entry name" value="Beta-ketacyl_N"/>
    <property type="match status" value="1"/>
</dbReference>
<evidence type="ECO:0000259" key="7">
    <source>
        <dbReference type="PROSITE" id="PS50075"/>
    </source>
</evidence>
<feature type="active site" description="Proton acceptor; for dehydratase activity" evidence="6">
    <location>
        <position position="970"/>
    </location>
</feature>
<evidence type="ECO:0000256" key="6">
    <source>
        <dbReference type="PROSITE-ProRule" id="PRU01363"/>
    </source>
</evidence>
<protein>
    <submittedName>
        <fullName evidence="10">SDR family oxidoreductase</fullName>
    </submittedName>
</protein>
<dbReference type="Pfam" id="PF02801">
    <property type="entry name" value="Ketoacyl-synt_C"/>
    <property type="match status" value="1"/>
</dbReference>
<dbReference type="Gene3D" id="3.10.129.110">
    <property type="entry name" value="Polyketide synthase dehydratase"/>
    <property type="match status" value="1"/>
</dbReference>
<dbReference type="PROSITE" id="PS52019">
    <property type="entry name" value="PKS_MFAS_DH"/>
    <property type="match status" value="1"/>
</dbReference>
<dbReference type="InterPro" id="IPR049490">
    <property type="entry name" value="C883_1060-like_KR_N"/>
</dbReference>
<dbReference type="PROSITE" id="PS52004">
    <property type="entry name" value="KS3_2"/>
    <property type="match status" value="1"/>
</dbReference>
<dbReference type="Gene3D" id="3.40.366.10">
    <property type="entry name" value="Malonyl-Coenzyme A Acyl Carrier Protein, domain 2"/>
    <property type="match status" value="1"/>
</dbReference>
<dbReference type="InterPro" id="IPR013154">
    <property type="entry name" value="ADH-like_N"/>
</dbReference>
<dbReference type="Pfam" id="PF00698">
    <property type="entry name" value="Acyl_transf_1"/>
    <property type="match status" value="1"/>
</dbReference>
<dbReference type="InterPro" id="IPR001227">
    <property type="entry name" value="Ac_transferase_dom_sf"/>
</dbReference>
<dbReference type="Pfam" id="PF00109">
    <property type="entry name" value="ketoacyl-synt"/>
    <property type="match status" value="1"/>
</dbReference>
<dbReference type="Pfam" id="PF16197">
    <property type="entry name" value="KAsynt_C_assoc"/>
    <property type="match status" value="1"/>
</dbReference>
<dbReference type="SUPFAM" id="SSF55048">
    <property type="entry name" value="Probable ACP-binding domain of malonyl-CoA ACP transacylase"/>
    <property type="match status" value="1"/>
</dbReference>
<dbReference type="FunFam" id="3.40.47.10:FF:000019">
    <property type="entry name" value="Polyketide synthase type I"/>
    <property type="match status" value="1"/>
</dbReference>
<evidence type="ECO:0000256" key="5">
    <source>
        <dbReference type="ARBA" id="ARBA00054155"/>
    </source>
</evidence>
<dbReference type="InterPro" id="IPR032821">
    <property type="entry name" value="PKS_assoc"/>
</dbReference>
<evidence type="ECO:0000313" key="10">
    <source>
        <dbReference type="EMBL" id="NDY82139.1"/>
    </source>
</evidence>
<dbReference type="GO" id="GO:0004312">
    <property type="term" value="F:fatty acid synthase activity"/>
    <property type="evidence" value="ECO:0007669"/>
    <property type="project" value="TreeGrafter"/>
</dbReference>
<dbReference type="SMART" id="SM00826">
    <property type="entry name" value="PKS_DH"/>
    <property type="match status" value="1"/>
</dbReference>
<dbReference type="InterPro" id="IPR016035">
    <property type="entry name" value="Acyl_Trfase/lysoPLipase"/>
</dbReference>
<dbReference type="Pfam" id="PF00550">
    <property type="entry name" value="PP-binding"/>
    <property type="match status" value="1"/>
</dbReference>
<dbReference type="SUPFAM" id="SSF51735">
    <property type="entry name" value="NAD(P)-binding Rossmann-fold domains"/>
    <property type="match status" value="3"/>
</dbReference>
<dbReference type="InterPro" id="IPR020841">
    <property type="entry name" value="PKS_Beta-ketoAc_synthase_dom"/>
</dbReference>
<dbReference type="InterPro" id="IPR014031">
    <property type="entry name" value="Ketoacyl_synth_C"/>
</dbReference>
<dbReference type="PROSITE" id="PS00012">
    <property type="entry name" value="PHOSPHOPANTETHEINE"/>
    <property type="match status" value="1"/>
</dbReference>
<dbReference type="PANTHER" id="PTHR43775">
    <property type="entry name" value="FATTY ACID SYNTHASE"/>
    <property type="match status" value="1"/>
</dbReference>
<feature type="domain" description="Carrier" evidence="7">
    <location>
        <begin position="2078"/>
        <end position="2153"/>
    </location>
</feature>
<dbReference type="PANTHER" id="PTHR43775:SF51">
    <property type="entry name" value="INACTIVE PHENOLPHTHIOCEROL SYNTHESIS POLYKETIDE SYNTHASE TYPE I PKS1-RELATED"/>
    <property type="match status" value="1"/>
</dbReference>
<dbReference type="SMART" id="SM00827">
    <property type="entry name" value="PKS_AT"/>
    <property type="match status" value="1"/>
</dbReference>
<dbReference type="SUPFAM" id="SSF52151">
    <property type="entry name" value="FabD/lysophospholipase-like"/>
    <property type="match status" value="1"/>
</dbReference>
<keyword evidence="1" id="KW-0596">Phosphopantetheine</keyword>
<dbReference type="InterPro" id="IPR018201">
    <property type="entry name" value="Ketoacyl_synth_AS"/>
</dbReference>
<dbReference type="GO" id="GO:0005886">
    <property type="term" value="C:plasma membrane"/>
    <property type="evidence" value="ECO:0007669"/>
    <property type="project" value="TreeGrafter"/>
</dbReference>
<reference evidence="10" key="1">
    <citation type="submission" date="2020-02" db="EMBL/GenBank/DDBJ databases">
        <authorList>
            <person name="Chen W.-M."/>
        </authorList>
    </citation>
    <scope>NUCLEOTIDE SEQUENCE</scope>
    <source>
        <strain evidence="10">NBD-18</strain>
    </source>
</reference>
<dbReference type="Pfam" id="PF13602">
    <property type="entry name" value="ADH_zinc_N_2"/>
    <property type="match status" value="1"/>
</dbReference>
<name>A0A6B2QYD5_9BURK</name>
<dbReference type="Pfam" id="PF14765">
    <property type="entry name" value="PS-DH"/>
    <property type="match status" value="1"/>
</dbReference>
<dbReference type="GO" id="GO:0005737">
    <property type="term" value="C:cytoplasm"/>
    <property type="evidence" value="ECO:0007669"/>
    <property type="project" value="TreeGrafter"/>
</dbReference>
<dbReference type="Pfam" id="PF08659">
    <property type="entry name" value="KR"/>
    <property type="match status" value="1"/>
</dbReference>
<evidence type="ECO:0000256" key="1">
    <source>
        <dbReference type="ARBA" id="ARBA00022450"/>
    </source>
</evidence>
<dbReference type="Gene3D" id="3.40.47.10">
    <property type="match status" value="1"/>
</dbReference>
<evidence type="ECO:0000256" key="4">
    <source>
        <dbReference type="ARBA" id="ARBA00023268"/>
    </source>
</evidence>
<proteinExistence type="predicted"/>
<dbReference type="InterPro" id="IPR020807">
    <property type="entry name" value="PKS_DH"/>
</dbReference>
<dbReference type="GO" id="GO:0031177">
    <property type="term" value="F:phosphopantetheine binding"/>
    <property type="evidence" value="ECO:0007669"/>
    <property type="project" value="InterPro"/>
</dbReference>
<dbReference type="Pfam" id="PF21089">
    <property type="entry name" value="PKS_DH_N"/>
    <property type="match status" value="1"/>
</dbReference>
<dbReference type="InterPro" id="IPR036736">
    <property type="entry name" value="ACP-like_sf"/>
</dbReference>
<dbReference type="InterPro" id="IPR014043">
    <property type="entry name" value="Acyl_transferase_dom"/>
</dbReference>
<dbReference type="SMART" id="SM00829">
    <property type="entry name" value="PKS_ER"/>
    <property type="match status" value="1"/>
</dbReference>
<feature type="active site" description="Proton donor; for dehydratase activity" evidence="6">
    <location>
        <position position="1141"/>
    </location>
</feature>
<dbReference type="GO" id="GO:0016491">
    <property type="term" value="F:oxidoreductase activity"/>
    <property type="evidence" value="ECO:0007669"/>
    <property type="project" value="InterPro"/>
</dbReference>
<sequence>MQIHMTQGNSSNQQSSRDLIKGALVRINELESELETLESQKNEPIAIVGMGCRLPGSVVDSESLWNLLIQGTSGISEVPADRWDINALYDADIDAPGKMNTRYGGFVKNVADFDPEFFGISPREAASMDPQQRLLLEVTWEALENANIDPRNLYGTSAGVFIGIIAYDYGQRLLGINGLEKIDAYSGTGSSLGVAAGRISYTLGLTGPSLSLDTACSSSLVSIHLACESLRRRECNLAMAGGVNLMLEPGLSVNFSKAHMLSSDGKCKTFDASANGYVRGEGCGIVVLKRLGDAIKNNDPILALIRGSAVNQDGASGGLTVPSGPSQSSVIRQALKNAKITPNDVGYIEAHGTGTSLGDPIELGSMADVFSHGRDMTDPLWIGSIKTNIGHLEAAAGIAGIMKLILALRNEKIPAHLNCETPTARFAWSENPIRVAQTTKSWPRSDKPRIAGISSFGFSGTNAHILLEEAPVSNSLDNTGHQSDSGNTQILNFSAQSQQALITLAKSYSSLLKANQNLDLYQLCANASQSRAHLKYRLSVLGSTPGEITENLDQFTLGESGPNIVQSSVNEASMSDIAFLFTGQGSQYPGMGKLLYETEDEFKKWIDACASILELHCDISLTDLLFESDASILNQSIYTQPALFCLEYSLAKLWHSFNVQPHVLVGHSLGEYVAACIAGVFTLEDAIGMVATRAKLMHALPKDGSMVAVSMPYEKLSVLLQPHTKEVAIAAINGKERCVISGKKDAIELILKELQSENIAVSTLPVSHAFHSPLMQPMIAAFGEYLNNITFNTPRIPIISNLTGQYADDSICTKEYWLNHILEPVQFSRSVNLLKDKKIGACIEIGPSPVLCSLAREALSDTLLLPSLKQNQSDTWQILQSLGKLHTHHYPIDWQQIYPRSKVHHLALPNYPFQRDRYWIERKSSNYKSVQHSSRNHPLLGSVLRVPGLPGNQKRYSQCLDPDLTYLSEHQVFGRPILPATAYIELAIAAIIKQDGHYPIEITNFELTQPIAITNDMENHIQIVINQDSGKSEFNIYSCTQSAGEESVDWTNNAHGHITQHALITPETLNIAQLRSKLNEPVPVHEFYEQCELIGIKYGPSYRLVRNLWRLNNQALAEIDLSCGPIVANLDQYHVYPCQLDACFQILFSVLPYQEKDEIWLPIGLEKLTLFKSFHSKVFCFVELKGNADDAIQTADVQVLNDTGELLCSIEGLTARKTSLSAWRKGSIERKQIDSLLYDIEWQASPLPEEIQNSQAVHSAKSWIIFADEAGLSPYFQNLCDEAHIDYRIIKRGNQFSSSDGNTYTINPFSSDNFLALFNQLSEIEIDRCLYFWTLDLPIGLNAETAATEQMELSWKSPLFLVQALKKHRLSSEFSLDFITLSSLPVTQQSSLNLLTAPVIGFAKSVQAEMPEWKCRVIDLEAESLEANYKVNAALILSECLQSKERSFEDQVAYRNLQRYVSRLKRCAPLKPLPQAPAYHLTIPASGSLEDLAWIPCERAEPQAGEVEIEVHTAGMNFKDVLLALHRVPAIDNGLGVECAGRVVKLGPGVTEFTMGQRVLAMVPGCLSRFICAPAQTTVALPDSLEDHAAATIPITFLTAAYSLENLAKIRPGERVLIHAATGGVGQAAIQIARAAGAIVYATASRGKWQILKDLGVQYIFDSRTTEFEQSIRELTNNEGVDVVLNSLRGEFTDASLRLLKSGGRFLEIGITDLRSSEEIARWSTQIEYFPIDLMVIYRENREILQTLLQKLLQRFAAGEFKPLPYQSYPASTIENAFRTMQQAKHVGKVVIDMHQDKLIDDGENSQYMILGGLGDLGLKLTDWLIENNAKNIVLIGRNAPSIEKHNHLNALQESGINIEIIQADMTSSSDVEHAFEKLHRFGKTLKGIFHCAAVLDDGTIESQSEEQFRQVLSAKIDSAWLIHEKTQNIPLDFLMLYSSATSILGAPGQANYVAANAFFDALAHYRHAMNQATYSINWGAWAEVGMAHRMSSQANLAKQGIRAISPELALASMATSVQYQKPQIGIFDIDWPTYLKNKNQSAFLTDFQDERQGSDHQVRISSFLDDFSKSSDKEREELIHHYVERNVVAVLNLSKSKKIDRTQGFLDMGMDSLTAVELRNRLTQELMATLPATLIFDYPNINKLSKYILQILSDRYPLSEMSSTVDTDLKHQLVDQLSEQEAAEELLKTLKDMGFST</sequence>
<dbReference type="InterPro" id="IPR006162">
    <property type="entry name" value="Ppantetheine_attach_site"/>
</dbReference>
<comment type="function">
    <text evidence="5">Involved in production of the polyketide antibiotic thailandamide.</text>
</comment>
<dbReference type="InterPro" id="IPR057326">
    <property type="entry name" value="KR_dom"/>
</dbReference>
<organism evidence="10">
    <name type="scientific">Sheuella amnicola</name>
    <dbReference type="NCBI Taxonomy" id="2707330"/>
    <lineage>
        <taxon>Bacteria</taxon>
        <taxon>Pseudomonadati</taxon>
        <taxon>Pseudomonadota</taxon>
        <taxon>Betaproteobacteria</taxon>
        <taxon>Burkholderiales</taxon>
        <taxon>Alcaligenaceae</taxon>
        <taxon>Sheuella</taxon>
    </lineage>
</organism>
<dbReference type="GO" id="GO:0071770">
    <property type="term" value="P:DIM/DIP cell wall layer assembly"/>
    <property type="evidence" value="ECO:0007669"/>
    <property type="project" value="TreeGrafter"/>
</dbReference>
<dbReference type="SMART" id="SM00822">
    <property type="entry name" value="PKS_KR"/>
    <property type="match status" value="1"/>
</dbReference>
<dbReference type="Gene3D" id="1.10.1200.10">
    <property type="entry name" value="ACP-like"/>
    <property type="match status" value="1"/>
</dbReference>
<feature type="region of interest" description="N-terminal hotdog fold" evidence="6">
    <location>
        <begin position="937"/>
        <end position="1065"/>
    </location>
</feature>
<dbReference type="SMART" id="SM00823">
    <property type="entry name" value="PKS_PP"/>
    <property type="match status" value="1"/>
</dbReference>
<dbReference type="RefSeq" id="WP_163651464.1">
    <property type="nucleotide sequence ID" value="NZ_JAAGRN010000002.1"/>
</dbReference>